<organism evidence="1 2">
    <name type="scientific">Mycolicibacterium hodleri</name>
    <dbReference type="NCBI Taxonomy" id="49897"/>
    <lineage>
        <taxon>Bacteria</taxon>
        <taxon>Bacillati</taxon>
        <taxon>Actinomycetota</taxon>
        <taxon>Actinomycetes</taxon>
        <taxon>Mycobacteriales</taxon>
        <taxon>Mycobacteriaceae</taxon>
        <taxon>Mycolicibacterium</taxon>
    </lineage>
</organism>
<dbReference type="Proteomes" id="UP000320095">
    <property type="component" value="Unassembled WGS sequence"/>
</dbReference>
<keyword evidence="2" id="KW-1185">Reference proteome</keyword>
<sequence>MGVEDVTAPPELLTLAVGVDPILEVGPLSEMVVADVGTVLVSCICDEVFCGGVAVAVDGAVPVADVDVVLDPEEAVGELSDEEAAPDEEVVLVSAEAGAATARTVPPVAASPRATRAAAPARRVLIM</sequence>
<reference evidence="1 2" key="1">
    <citation type="journal article" date="2019" name="Environ. Microbiol.">
        <title>Species interactions and distinct microbial communities in high Arctic permafrost affected cryosols are associated with the CH4 and CO2 gas fluxes.</title>
        <authorList>
            <person name="Altshuler I."/>
            <person name="Hamel J."/>
            <person name="Turney S."/>
            <person name="Magnuson E."/>
            <person name="Levesque R."/>
            <person name="Greer C."/>
            <person name="Whyte L.G."/>
        </authorList>
    </citation>
    <scope>NUCLEOTIDE SEQUENCE [LARGE SCALE GENOMIC DNA]</scope>
    <source>
        <strain evidence="1 2">S5.20</strain>
    </source>
</reference>
<evidence type="ECO:0000313" key="1">
    <source>
        <dbReference type="EMBL" id="TPG37163.1"/>
    </source>
</evidence>
<proteinExistence type="predicted"/>
<dbReference type="AlphaFoldDB" id="A0A502EHF7"/>
<gene>
    <name evidence="1" type="ORF">EAH80_04820</name>
</gene>
<name>A0A502EHF7_9MYCO</name>
<comment type="caution">
    <text evidence="1">The sequence shown here is derived from an EMBL/GenBank/DDBJ whole genome shotgun (WGS) entry which is preliminary data.</text>
</comment>
<evidence type="ECO:0000313" key="2">
    <source>
        <dbReference type="Proteomes" id="UP000320095"/>
    </source>
</evidence>
<dbReference type="EMBL" id="RCZG01000001">
    <property type="protein sequence ID" value="TPG37163.1"/>
    <property type="molecule type" value="Genomic_DNA"/>
</dbReference>
<protein>
    <submittedName>
        <fullName evidence="1">Uncharacterized protein</fullName>
    </submittedName>
</protein>
<accession>A0A502EHF7</accession>